<dbReference type="Proteomes" id="UP000735302">
    <property type="component" value="Unassembled WGS sequence"/>
</dbReference>
<evidence type="ECO:0000256" key="1">
    <source>
        <dbReference type="SAM" id="MobiDB-lite"/>
    </source>
</evidence>
<feature type="compositionally biased region" description="Polar residues" evidence="1">
    <location>
        <begin position="24"/>
        <end position="33"/>
    </location>
</feature>
<evidence type="ECO:0000313" key="2">
    <source>
        <dbReference type="EMBL" id="GFN83046.1"/>
    </source>
</evidence>
<dbReference type="AlphaFoldDB" id="A0AAV3YLM6"/>
<organism evidence="2 3">
    <name type="scientific">Plakobranchus ocellatus</name>
    <dbReference type="NCBI Taxonomy" id="259542"/>
    <lineage>
        <taxon>Eukaryota</taxon>
        <taxon>Metazoa</taxon>
        <taxon>Spiralia</taxon>
        <taxon>Lophotrochozoa</taxon>
        <taxon>Mollusca</taxon>
        <taxon>Gastropoda</taxon>
        <taxon>Heterobranchia</taxon>
        <taxon>Euthyneura</taxon>
        <taxon>Panpulmonata</taxon>
        <taxon>Sacoglossa</taxon>
        <taxon>Placobranchoidea</taxon>
        <taxon>Plakobranchidae</taxon>
        <taxon>Plakobranchus</taxon>
    </lineage>
</organism>
<feature type="compositionally biased region" description="Polar residues" evidence="1">
    <location>
        <begin position="50"/>
        <end position="66"/>
    </location>
</feature>
<reference evidence="2 3" key="1">
    <citation type="journal article" date="2021" name="Elife">
        <title>Chloroplast acquisition without the gene transfer in kleptoplastic sea slugs, Plakobranchus ocellatus.</title>
        <authorList>
            <person name="Maeda T."/>
            <person name="Takahashi S."/>
            <person name="Yoshida T."/>
            <person name="Shimamura S."/>
            <person name="Takaki Y."/>
            <person name="Nagai Y."/>
            <person name="Toyoda A."/>
            <person name="Suzuki Y."/>
            <person name="Arimoto A."/>
            <person name="Ishii H."/>
            <person name="Satoh N."/>
            <person name="Nishiyama T."/>
            <person name="Hasebe M."/>
            <person name="Maruyama T."/>
            <person name="Minagawa J."/>
            <person name="Obokata J."/>
            <person name="Shigenobu S."/>
        </authorList>
    </citation>
    <scope>NUCLEOTIDE SEQUENCE [LARGE SCALE GENOMIC DNA]</scope>
</reference>
<feature type="region of interest" description="Disordered" evidence="1">
    <location>
        <begin position="12"/>
        <end position="80"/>
    </location>
</feature>
<protein>
    <submittedName>
        <fullName evidence="2">Uncharacterized protein</fullName>
    </submittedName>
</protein>
<proteinExistence type="predicted"/>
<comment type="caution">
    <text evidence="2">The sequence shown here is derived from an EMBL/GenBank/DDBJ whole genome shotgun (WGS) entry which is preliminary data.</text>
</comment>
<accession>A0AAV3YLM6</accession>
<dbReference type="EMBL" id="BLXT01001085">
    <property type="protein sequence ID" value="GFN83046.1"/>
    <property type="molecule type" value="Genomic_DNA"/>
</dbReference>
<keyword evidence="3" id="KW-1185">Reference proteome</keyword>
<gene>
    <name evidence="2" type="ORF">PoB_000955200</name>
</gene>
<name>A0AAV3YLM6_9GAST</name>
<evidence type="ECO:0000313" key="3">
    <source>
        <dbReference type="Proteomes" id="UP000735302"/>
    </source>
</evidence>
<sequence length="107" mass="11213">MYRAYLRELVNYKNMPPEEMERSLTISPQSFDSIGSDGEPAGHDSGGSNQGLSQIQQQTSHASTKDQLLPGPDGGAKSTGCSVVVKGSCVRNGMLAQTRVNIGASGA</sequence>